<dbReference type="AlphaFoldDB" id="A0A0A0LTZ2"/>
<dbReference type="InterPro" id="IPR027417">
    <property type="entry name" value="P-loop_NTPase"/>
</dbReference>
<feature type="region of interest" description="Disordered" evidence="1">
    <location>
        <begin position="691"/>
        <end position="735"/>
    </location>
</feature>
<reference evidence="2 3" key="1">
    <citation type="journal article" date="2009" name="Nat. Genet.">
        <title>The genome of the cucumber, Cucumis sativus L.</title>
        <authorList>
            <person name="Huang S."/>
            <person name="Li R."/>
            <person name="Zhang Z."/>
            <person name="Li L."/>
            <person name="Gu X."/>
            <person name="Fan W."/>
            <person name="Lucas W.J."/>
            <person name="Wang X."/>
            <person name="Xie B."/>
            <person name="Ni P."/>
            <person name="Ren Y."/>
            <person name="Zhu H."/>
            <person name="Li J."/>
            <person name="Lin K."/>
            <person name="Jin W."/>
            <person name="Fei Z."/>
            <person name="Li G."/>
            <person name="Staub J."/>
            <person name="Kilian A."/>
            <person name="van der Vossen E.A."/>
            <person name="Wu Y."/>
            <person name="Guo J."/>
            <person name="He J."/>
            <person name="Jia Z."/>
            <person name="Ren Y."/>
            <person name="Tian G."/>
            <person name="Lu Y."/>
            <person name="Ruan J."/>
            <person name="Qian W."/>
            <person name="Wang M."/>
            <person name="Huang Q."/>
            <person name="Li B."/>
            <person name="Xuan Z."/>
            <person name="Cao J."/>
            <person name="Asan"/>
            <person name="Wu Z."/>
            <person name="Zhang J."/>
            <person name="Cai Q."/>
            <person name="Bai Y."/>
            <person name="Zhao B."/>
            <person name="Han Y."/>
            <person name="Li Y."/>
            <person name="Li X."/>
            <person name="Wang S."/>
            <person name="Shi Q."/>
            <person name="Liu S."/>
            <person name="Cho W.K."/>
            <person name="Kim J.Y."/>
            <person name="Xu Y."/>
            <person name="Heller-Uszynska K."/>
            <person name="Miao H."/>
            <person name="Cheng Z."/>
            <person name="Zhang S."/>
            <person name="Wu J."/>
            <person name="Yang Y."/>
            <person name="Kang H."/>
            <person name="Li M."/>
            <person name="Liang H."/>
            <person name="Ren X."/>
            <person name="Shi Z."/>
            <person name="Wen M."/>
            <person name="Jian M."/>
            <person name="Yang H."/>
            <person name="Zhang G."/>
            <person name="Yang Z."/>
            <person name="Chen R."/>
            <person name="Liu S."/>
            <person name="Li J."/>
            <person name="Ma L."/>
            <person name="Liu H."/>
            <person name="Zhou Y."/>
            <person name="Zhao J."/>
            <person name="Fang X."/>
            <person name="Li G."/>
            <person name="Fang L."/>
            <person name="Li Y."/>
            <person name="Liu D."/>
            <person name="Zheng H."/>
            <person name="Zhang Y."/>
            <person name="Qin N."/>
            <person name="Li Z."/>
            <person name="Yang G."/>
            <person name="Yang S."/>
            <person name="Bolund L."/>
            <person name="Kristiansen K."/>
            <person name="Zheng H."/>
            <person name="Li S."/>
            <person name="Zhang X."/>
            <person name="Yang H."/>
            <person name="Wang J."/>
            <person name="Sun R."/>
            <person name="Zhang B."/>
            <person name="Jiang S."/>
            <person name="Wang J."/>
            <person name="Du Y."/>
            <person name="Li S."/>
        </authorList>
    </citation>
    <scope>NUCLEOTIDE SEQUENCE [LARGE SCALE GENOMIC DNA]</scope>
    <source>
        <strain evidence="3">cv. 9930</strain>
    </source>
</reference>
<reference evidence="2 3" key="4">
    <citation type="journal article" date="2011" name="BMC Genomics">
        <title>RNA-Seq improves annotation of protein-coding genes in the cucumber genome.</title>
        <authorList>
            <person name="Li Z."/>
            <person name="Zhang Z."/>
            <person name="Yan P."/>
            <person name="Huang S."/>
            <person name="Fei Z."/>
            <person name="Lin K."/>
        </authorList>
    </citation>
    <scope>NUCLEOTIDE SEQUENCE [LARGE SCALE GENOMIC DNA]</scope>
    <source>
        <strain evidence="3">cv. 9930</strain>
    </source>
</reference>
<dbReference type="SUPFAM" id="SSF52540">
    <property type="entry name" value="P-loop containing nucleoside triphosphate hydrolases"/>
    <property type="match status" value="1"/>
</dbReference>
<dbReference type="GO" id="GO:0032204">
    <property type="term" value="P:regulation of telomere maintenance"/>
    <property type="evidence" value="ECO:0000318"/>
    <property type="project" value="GO_Central"/>
</dbReference>
<feature type="compositionally biased region" description="Polar residues" evidence="1">
    <location>
        <begin position="141"/>
        <end position="150"/>
    </location>
</feature>
<dbReference type="PANTHER" id="PTHR13413">
    <property type="entry name" value="YLP MOTIF CONTAINING PROTEIN NUCLEAR PROTEIN ZAP"/>
    <property type="match status" value="1"/>
</dbReference>
<gene>
    <name evidence="2" type="ORF">Csa_1G045500</name>
</gene>
<dbReference type="Pfam" id="PF13671">
    <property type="entry name" value="AAA_33"/>
    <property type="match status" value="1"/>
</dbReference>
<organism evidence="2 3">
    <name type="scientific">Cucumis sativus</name>
    <name type="common">Cucumber</name>
    <dbReference type="NCBI Taxonomy" id="3659"/>
    <lineage>
        <taxon>Eukaryota</taxon>
        <taxon>Viridiplantae</taxon>
        <taxon>Streptophyta</taxon>
        <taxon>Embryophyta</taxon>
        <taxon>Tracheophyta</taxon>
        <taxon>Spermatophyta</taxon>
        <taxon>Magnoliopsida</taxon>
        <taxon>eudicotyledons</taxon>
        <taxon>Gunneridae</taxon>
        <taxon>Pentapetalae</taxon>
        <taxon>rosids</taxon>
        <taxon>fabids</taxon>
        <taxon>Cucurbitales</taxon>
        <taxon>Cucurbitaceae</taxon>
        <taxon>Benincaseae</taxon>
        <taxon>Cucumis</taxon>
    </lineage>
</organism>
<dbReference type="EMBL" id="CM002922">
    <property type="protein sequence ID" value="KGN64252.1"/>
    <property type="molecule type" value="Genomic_DNA"/>
</dbReference>
<dbReference type="KEGG" id="csv:101218580"/>
<keyword evidence="3" id="KW-1185">Reference proteome</keyword>
<feature type="compositionally biased region" description="Basic and acidic residues" evidence="1">
    <location>
        <begin position="232"/>
        <end position="241"/>
    </location>
</feature>
<feature type="region of interest" description="Disordered" evidence="1">
    <location>
        <begin position="125"/>
        <end position="241"/>
    </location>
</feature>
<protein>
    <recommendedName>
        <fullName evidence="4">YLP motif-containing protein 1</fullName>
    </recommendedName>
</protein>
<dbReference type="FunFam" id="3.40.50.300:FF:000978">
    <property type="entry name" value="YLP motif-containing protein 1 isoform X3"/>
    <property type="match status" value="1"/>
</dbReference>
<dbReference type="Proteomes" id="UP000029981">
    <property type="component" value="Chromosome 1"/>
</dbReference>
<feature type="compositionally biased region" description="Basic and acidic residues" evidence="1">
    <location>
        <begin position="837"/>
        <end position="848"/>
    </location>
</feature>
<dbReference type="OMA" id="HLFKQPH"/>
<dbReference type="GO" id="GO:0005634">
    <property type="term" value="C:nucleus"/>
    <property type="evidence" value="ECO:0000318"/>
    <property type="project" value="GO_Central"/>
</dbReference>
<feature type="region of interest" description="Disordered" evidence="1">
    <location>
        <begin position="821"/>
        <end position="848"/>
    </location>
</feature>
<dbReference type="OrthoDB" id="513595at2759"/>
<feature type="compositionally biased region" description="Polar residues" evidence="1">
    <location>
        <begin position="212"/>
        <end position="230"/>
    </location>
</feature>
<dbReference type="InterPro" id="IPR026314">
    <property type="entry name" value="YLP_motif_con_p1"/>
</dbReference>
<dbReference type="PANTHER" id="PTHR13413:SF0">
    <property type="entry name" value="YLP MOTIF-CONTAINING PROTEIN 1"/>
    <property type="match status" value="1"/>
</dbReference>
<dbReference type="STRING" id="3659.A0A0A0LTZ2"/>
<dbReference type="Gene3D" id="3.40.50.300">
    <property type="entry name" value="P-loop containing nucleotide triphosphate hydrolases"/>
    <property type="match status" value="1"/>
</dbReference>
<dbReference type="eggNOG" id="KOG2400">
    <property type="taxonomic scope" value="Eukaryota"/>
</dbReference>
<reference evidence="2 3" key="2">
    <citation type="journal article" date="2009" name="PLoS ONE">
        <title>An integrated genetic and cytogenetic map of the cucumber genome.</title>
        <authorList>
            <person name="Ren Y."/>
            <person name="Zhang Z."/>
            <person name="Liu J."/>
            <person name="Staub J.E."/>
            <person name="Han Y."/>
            <person name="Cheng Z."/>
            <person name="Li X."/>
            <person name="Lu J."/>
            <person name="Miao H."/>
            <person name="Kang H."/>
            <person name="Xie B."/>
            <person name="Gu X."/>
            <person name="Wang X."/>
            <person name="Du Y."/>
            <person name="Jin W."/>
            <person name="Huang S."/>
        </authorList>
    </citation>
    <scope>NUCLEOTIDE SEQUENCE [LARGE SCALE GENOMIC DNA]</scope>
    <source>
        <strain evidence="3">cv. 9930</strain>
    </source>
</reference>
<feature type="compositionally biased region" description="Acidic residues" evidence="1">
    <location>
        <begin position="691"/>
        <end position="700"/>
    </location>
</feature>
<evidence type="ECO:0000313" key="2">
    <source>
        <dbReference type="EMBL" id="KGN64252.1"/>
    </source>
</evidence>
<evidence type="ECO:0008006" key="4">
    <source>
        <dbReference type="Google" id="ProtNLM"/>
    </source>
</evidence>
<dbReference type="Gramene" id="KGN64252">
    <property type="protein sequence ID" value="KGN64252"/>
    <property type="gene ID" value="Csa_1G045500"/>
</dbReference>
<sequence>MDQHLHHPQQWHPRPIQPTVCPICTMSHFPFCPPHPSFNQNPRYPFGPDHSFQTSGFDSHRSPMRMPPPYMANPDDGFADQRPWIRNSANSYGHVPFHPHREGFFPPPYDYGGNEFVNDAERSYKRPRVDDVGSEGGVHELNQNQDTGRSSFEDERRLKLIRDHGIVPSGPPEGGSNSLPRMNLGSNGEANRRSLENSVGSGDPEDVGSSRILETNNFHDSGNGSNNGRTQHFHENGRIDKRWPSQNEEFSHARYDQVGGSHWHPQHKPHSVHPEATEDNYLAHRHEVHYSDDRQAFSWVDERNNSKMAVFDRDYQPPPRSEMNPIHMRSFSSHGNAHHGTRNLNFGAGYAPRLSGGGRFLENGSSIEDSRFFCEQPPLPASPPPPMPWEAHLHASAESVAYSSQAKPPSLFPVPVSTSTITSSAYSSAPEHRSFHHHKPMPHVSSSPMMEDSLALHPYSKKFAADGKPFGLNQLPPQKPKVIDASQLFKPPHRSTRPDHIVVILRGLPGSGKSYLAKMLRDVEVENGGDAPRIHSMDDYFMTEVEKVDEVDAKSSNSIKGKKPITKKVMEYCYEPQMEEAYRSSMLKAFRKTLEEGIFTFVIVDDRNLRVADFAQFWAIAKSSGYEVYILEATYKDPAGCAARNVHGFNLDDIQKMARQWEEAPPLYLQLDIKSLCHGDDLKESGIQEVDMDMEDEDDGSPSFQETMSEKTALPSLRHDASEDDEKRWDAEPDHLREEVKELGRSKWSNDLDDDDTERTDGRNGHSNALSGLIQAYAKEGKSVSWMDQVRNTGFSIGAAKKANRLSLVIGPGPGYNLKSNPLAEEEYRGSTQNSNESKKHSRFEERLRAESESFKVVFDKRRQRIGGLDWEEE</sequence>
<reference evidence="2 3" key="3">
    <citation type="journal article" date="2010" name="BMC Genomics">
        <title>Transcriptome sequencing and comparative analysis of cucumber flowers with different sex types.</title>
        <authorList>
            <person name="Guo S."/>
            <person name="Zheng Y."/>
            <person name="Joung J.G."/>
            <person name="Liu S."/>
            <person name="Zhang Z."/>
            <person name="Crasta O.R."/>
            <person name="Sobral B.W."/>
            <person name="Xu Y."/>
            <person name="Huang S."/>
            <person name="Fei Z."/>
        </authorList>
    </citation>
    <scope>NUCLEOTIDE SEQUENCE [LARGE SCALE GENOMIC DNA]</scope>
    <source>
        <strain evidence="3">cv. 9930</strain>
    </source>
</reference>
<feature type="region of interest" description="Disordered" evidence="1">
    <location>
        <begin position="747"/>
        <end position="768"/>
    </location>
</feature>
<accession>A0A0A0LTZ2</accession>
<feature type="compositionally biased region" description="Basic and acidic residues" evidence="1">
    <location>
        <begin position="717"/>
        <end position="735"/>
    </location>
</feature>
<name>A0A0A0LTZ2_CUCSA</name>
<feature type="compositionally biased region" description="Polar residues" evidence="1">
    <location>
        <begin position="175"/>
        <end position="189"/>
    </location>
</feature>
<evidence type="ECO:0000313" key="3">
    <source>
        <dbReference type="Proteomes" id="UP000029981"/>
    </source>
</evidence>
<evidence type="ECO:0000256" key="1">
    <source>
        <dbReference type="SAM" id="MobiDB-lite"/>
    </source>
</evidence>
<feature type="compositionally biased region" description="Basic and acidic residues" evidence="1">
    <location>
        <begin position="151"/>
        <end position="165"/>
    </location>
</feature>
<proteinExistence type="predicted"/>